<evidence type="ECO:0000313" key="6">
    <source>
        <dbReference type="EMBL" id="RFU34147.1"/>
    </source>
</evidence>
<evidence type="ECO:0000256" key="3">
    <source>
        <dbReference type="ARBA" id="ARBA00023242"/>
    </source>
</evidence>
<dbReference type="Pfam" id="PF00172">
    <property type="entry name" value="Zn_clus"/>
    <property type="match status" value="1"/>
</dbReference>
<evidence type="ECO:0000256" key="1">
    <source>
        <dbReference type="ARBA" id="ARBA00004123"/>
    </source>
</evidence>
<dbReference type="Proteomes" id="UP000258309">
    <property type="component" value="Unassembled WGS sequence"/>
</dbReference>
<dbReference type="InterPro" id="IPR050613">
    <property type="entry name" value="Sec_Metabolite_Reg"/>
</dbReference>
<gene>
    <name evidence="6" type="ORF">B7463_g2233</name>
</gene>
<evidence type="ECO:0000256" key="4">
    <source>
        <dbReference type="SAM" id="MobiDB-lite"/>
    </source>
</evidence>
<dbReference type="GO" id="GO:0006351">
    <property type="term" value="P:DNA-templated transcription"/>
    <property type="evidence" value="ECO:0007669"/>
    <property type="project" value="InterPro"/>
</dbReference>
<comment type="caution">
    <text evidence="6">The sequence shown here is derived from an EMBL/GenBank/DDBJ whole genome shotgun (WGS) entry which is preliminary data.</text>
</comment>
<feature type="compositionally biased region" description="Basic and acidic residues" evidence="4">
    <location>
        <begin position="70"/>
        <end position="81"/>
    </location>
</feature>
<keyword evidence="2" id="KW-0479">Metal-binding</keyword>
<dbReference type="PANTHER" id="PTHR31001:SF40">
    <property type="entry name" value="ZN(II)2CYS6 TRANSCRIPTION FACTOR (EUROFUNG)"/>
    <property type="match status" value="1"/>
</dbReference>
<sequence>MRPVNSCLLCRKRRLRCDKERPSCGRCVTGRVICQYDDSTSTEPSEGPDIIRPTSGPQSTARSSISESSSQERHGSIEKGHVSVSRGGRSSYKGATFWANAIPPEFVQDDDYICDTPPRGTTPFSKWPPRRNSDVRERNESFLPPRPSIFPLPDTSSRQCRYCGSAYRLSCIQSMLPNRTICEKLCDVFFATVFPLMPILHMPDFVNDFETFWRETETRHHHESVPSSVVRAKPSFLCLLPAILFAALSSSGPARIESILGEGEPDIPSAADMYFVAMTCATLTGFPRSPTLYSLAAYIIIQSQFIREEEFSDSPDFIGTAFRLALGMGLHRHLPHAGFTLAELEARRRLWWYILHLDVMASASSGISPLFIDDKMANADMIHQYDETVDESGQNVKLTDVRYVVAVKRYEVTKQIRLILRFHFEDAFDSPTRLDDTLLKLQDIANQVNQTVEWLLSFGNLPELSRNNSHLKAGNFGRVWKIEAGTADKEVNDFASWSALLLHMMIHKAYCILYHPLFRNATSVTGIPVRENAIKHAQGFLQLFIRVCDDPISEPFHWMYPGTYQPFQALALLLADLLQYPYSDEASLSRGIVDAVFYLYRVDEGVVSQIDPPRRQLSSTGRSAWSMLSRTRKRVLEMIGDDHHVLLPSPLIAADNCVCGERIARKQDLLRQGSAELQTQGNSSTPRPFYEDPLTMPQGLYSNEFDWHEFETSIAPEAGFMSVDVKLENYVTKP</sequence>
<feature type="non-terminal residue" evidence="6">
    <location>
        <position position="1"/>
    </location>
</feature>
<reference evidence="6 7" key="1">
    <citation type="submission" date="2018-05" db="EMBL/GenBank/DDBJ databases">
        <title>Draft genome sequence of Scytalidium lignicola DSM 105466, a ubiquitous saprotrophic fungus.</title>
        <authorList>
            <person name="Buettner E."/>
            <person name="Gebauer A.M."/>
            <person name="Hofrichter M."/>
            <person name="Liers C."/>
            <person name="Kellner H."/>
        </authorList>
    </citation>
    <scope>NUCLEOTIDE SEQUENCE [LARGE SCALE GENOMIC DNA]</scope>
    <source>
        <strain evidence="6 7">DSM 105466</strain>
    </source>
</reference>
<dbReference type="PROSITE" id="PS00463">
    <property type="entry name" value="ZN2_CY6_FUNGAL_1"/>
    <property type="match status" value="1"/>
</dbReference>
<dbReference type="Gene3D" id="4.10.240.10">
    <property type="entry name" value="Zn(2)-C6 fungal-type DNA-binding domain"/>
    <property type="match status" value="1"/>
</dbReference>
<protein>
    <recommendedName>
        <fullName evidence="5">Zn(2)-C6 fungal-type domain-containing protein</fullName>
    </recommendedName>
</protein>
<dbReference type="AlphaFoldDB" id="A0A3E2HL81"/>
<dbReference type="STRING" id="5539.A0A3E2HL81"/>
<dbReference type="CDD" id="cd00067">
    <property type="entry name" value="GAL4"/>
    <property type="match status" value="1"/>
</dbReference>
<dbReference type="EMBL" id="NCSJ02000025">
    <property type="protein sequence ID" value="RFU34147.1"/>
    <property type="molecule type" value="Genomic_DNA"/>
</dbReference>
<dbReference type="PROSITE" id="PS50048">
    <property type="entry name" value="ZN2_CY6_FUNGAL_2"/>
    <property type="match status" value="1"/>
</dbReference>
<dbReference type="OrthoDB" id="3989227at2759"/>
<evidence type="ECO:0000256" key="2">
    <source>
        <dbReference type="ARBA" id="ARBA00022723"/>
    </source>
</evidence>
<feature type="non-terminal residue" evidence="6">
    <location>
        <position position="734"/>
    </location>
</feature>
<dbReference type="InterPro" id="IPR007219">
    <property type="entry name" value="XnlR_reg_dom"/>
</dbReference>
<dbReference type="SUPFAM" id="SSF57701">
    <property type="entry name" value="Zn2/Cys6 DNA-binding domain"/>
    <property type="match status" value="1"/>
</dbReference>
<evidence type="ECO:0000313" key="7">
    <source>
        <dbReference type="Proteomes" id="UP000258309"/>
    </source>
</evidence>
<name>A0A3E2HL81_SCYLI</name>
<dbReference type="GO" id="GO:0003677">
    <property type="term" value="F:DNA binding"/>
    <property type="evidence" value="ECO:0007669"/>
    <property type="project" value="InterPro"/>
</dbReference>
<feature type="region of interest" description="Disordered" evidence="4">
    <location>
        <begin position="38"/>
        <end position="89"/>
    </location>
</feature>
<dbReference type="InterPro" id="IPR001138">
    <property type="entry name" value="Zn2Cys6_DnaBD"/>
</dbReference>
<dbReference type="GO" id="GO:0008270">
    <property type="term" value="F:zinc ion binding"/>
    <property type="evidence" value="ECO:0007669"/>
    <property type="project" value="InterPro"/>
</dbReference>
<dbReference type="Pfam" id="PF04082">
    <property type="entry name" value="Fungal_trans"/>
    <property type="match status" value="1"/>
</dbReference>
<dbReference type="InterPro" id="IPR036864">
    <property type="entry name" value="Zn2-C6_fun-type_DNA-bd_sf"/>
</dbReference>
<feature type="compositionally biased region" description="Low complexity" evidence="4">
    <location>
        <begin position="58"/>
        <end position="69"/>
    </location>
</feature>
<proteinExistence type="predicted"/>
<organism evidence="6 7">
    <name type="scientific">Scytalidium lignicola</name>
    <name type="common">Hyphomycete</name>
    <dbReference type="NCBI Taxonomy" id="5539"/>
    <lineage>
        <taxon>Eukaryota</taxon>
        <taxon>Fungi</taxon>
        <taxon>Dikarya</taxon>
        <taxon>Ascomycota</taxon>
        <taxon>Pezizomycotina</taxon>
        <taxon>Leotiomycetes</taxon>
        <taxon>Leotiomycetes incertae sedis</taxon>
        <taxon>Scytalidium</taxon>
    </lineage>
</organism>
<dbReference type="PANTHER" id="PTHR31001">
    <property type="entry name" value="UNCHARACTERIZED TRANSCRIPTIONAL REGULATORY PROTEIN"/>
    <property type="match status" value="1"/>
</dbReference>
<comment type="subcellular location">
    <subcellularLocation>
        <location evidence="1">Nucleus</location>
    </subcellularLocation>
</comment>
<feature type="compositionally biased region" description="Basic and acidic residues" evidence="4">
    <location>
        <begin position="131"/>
        <end position="140"/>
    </location>
</feature>
<dbReference type="GO" id="GO:0005634">
    <property type="term" value="C:nucleus"/>
    <property type="evidence" value="ECO:0007669"/>
    <property type="project" value="UniProtKB-SubCell"/>
</dbReference>
<dbReference type="GO" id="GO:0000981">
    <property type="term" value="F:DNA-binding transcription factor activity, RNA polymerase II-specific"/>
    <property type="evidence" value="ECO:0007669"/>
    <property type="project" value="InterPro"/>
</dbReference>
<dbReference type="SMART" id="SM00906">
    <property type="entry name" value="Fungal_trans"/>
    <property type="match status" value="1"/>
</dbReference>
<feature type="domain" description="Zn(2)-C6 fungal-type" evidence="5">
    <location>
        <begin position="6"/>
        <end position="36"/>
    </location>
</feature>
<dbReference type="SMART" id="SM00066">
    <property type="entry name" value="GAL4"/>
    <property type="match status" value="1"/>
</dbReference>
<keyword evidence="7" id="KW-1185">Reference proteome</keyword>
<evidence type="ECO:0000259" key="5">
    <source>
        <dbReference type="PROSITE" id="PS50048"/>
    </source>
</evidence>
<keyword evidence="3" id="KW-0539">Nucleus</keyword>
<accession>A0A3E2HL81</accession>
<feature type="region of interest" description="Disordered" evidence="4">
    <location>
        <begin position="123"/>
        <end position="148"/>
    </location>
</feature>
<dbReference type="CDD" id="cd12148">
    <property type="entry name" value="fungal_TF_MHR"/>
    <property type="match status" value="1"/>
</dbReference>
<dbReference type="OMA" id="WHEFETS"/>